<feature type="transmembrane region" description="Helical" evidence="1">
    <location>
        <begin position="227"/>
        <end position="247"/>
    </location>
</feature>
<dbReference type="EMBL" id="ADEV01000004">
    <property type="protein sequence ID" value="EIK86428.1"/>
    <property type="molecule type" value="Genomic_DNA"/>
</dbReference>
<sequence>MKKDFCFHCGMKLDDDSKFCKNCGQKVNDDTQVSEQLTNQSFMENYTERKTIYDGSVHKCSNCGEIIGSFVTVCPTCGKEIRGIHSVSSTQELVTKLENISAKKMPIAEEKRSVMKMVFGKDFKNENKLKEALDDFEDQKDEEKASLIINFTVPNSKEDIMEFMILAASNINVKKGTDDVITKAWIAKLDQVYQKAKIIMSDNPSFVELKNMYENKKKEIRRAKLKLYSIVTGLFIGPFSLLLFIAGIEWNPIATIAITVVIVIIALLTIFLLKKRYNLLDRL</sequence>
<organism evidence="3 4">
    <name type="scientific">Gardnerella greenwoodii 00703Dmash</name>
    <dbReference type="NCBI Taxonomy" id="698960"/>
    <lineage>
        <taxon>Bacteria</taxon>
        <taxon>Bacillati</taxon>
        <taxon>Actinomycetota</taxon>
        <taxon>Actinomycetes</taxon>
        <taxon>Bifidobacteriales</taxon>
        <taxon>Bifidobacteriaceae</taxon>
        <taxon>Gardnerella</taxon>
        <taxon>Gardnerella greenwoodii</taxon>
    </lineage>
</organism>
<reference evidence="3 4" key="1">
    <citation type="journal article" date="2012" name="J. Bacteriol.">
        <title>Comparative Genomic Analyses of 17 Clinical Isolates of Gardnerella vaginalis Provide Evidence of Multiple Genetically Isolated Clades Consistent with Subspeciation into Genovars.</title>
        <authorList>
            <person name="Ahmed A."/>
            <person name="Earl J."/>
            <person name="Retchless A."/>
            <person name="Hillier S."/>
            <person name="Rabe L."/>
            <person name="Cherpes T."/>
            <person name="Powell E."/>
            <person name="Janto B."/>
            <person name="Eutsey R."/>
            <person name="Hiller N.L."/>
            <person name="Boissy R."/>
            <person name="Dahlgreen M."/>
            <person name="Hall B."/>
            <person name="Costerton J."/>
            <person name="Post J.C."/>
            <person name="Hu F."/>
            <person name="Ehrlich G."/>
        </authorList>
    </citation>
    <scope>NUCLEOTIDE SEQUENCE [LARGE SCALE GENOMIC DNA]</scope>
    <source>
        <strain evidence="3 4">00703Dmash</strain>
    </source>
</reference>
<evidence type="ECO:0000259" key="2">
    <source>
        <dbReference type="Pfam" id="PF12773"/>
    </source>
</evidence>
<gene>
    <name evidence="3" type="ORF">CGSMWGv00703Dmash_00930</name>
</gene>
<dbReference type="AlphaFoldDB" id="I4MB38"/>
<proteinExistence type="predicted"/>
<protein>
    <recommendedName>
        <fullName evidence="2">DZANK-type domain-containing protein</fullName>
    </recommendedName>
</protein>
<keyword evidence="1" id="KW-0472">Membrane</keyword>
<comment type="caution">
    <text evidence="3">The sequence shown here is derived from an EMBL/GenBank/DDBJ whole genome shotgun (WGS) entry which is preliminary data.</text>
</comment>
<feature type="transmembrane region" description="Helical" evidence="1">
    <location>
        <begin position="253"/>
        <end position="273"/>
    </location>
</feature>
<feature type="domain" description="DZANK-type" evidence="2">
    <location>
        <begin position="6"/>
        <end position="78"/>
    </location>
</feature>
<dbReference type="InterPro" id="IPR025874">
    <property type="entry name" value="DZR"/>
</dbReference>
<evidence type="ECO:0000313" key="3">
    <source>
        <dbReference type="EMBL" id="EIK86428.1"/>
    </source>
</evidence>
<keyword evidence="1" id="KW-0812">Transmembrane</keyword>
<dbReference type="PATRIC" id="fig|698960.3.peg.179"/>
<dbReference type="Proteomes" id="UP000033074">
    <property type="component" value="Unassembled WGS sequence"/>
</dbReference>
<dbReference type="RefSeq" id="WP_004133952.1">
    <property type="nucleotide sequence ID" value="NZ_ADEV01000004.1"/>
</dbReference>
<name>I4MB38_9BIFI</name>
<keyword evidence="1" id="KW-1133">Transmembrane helix</keyword>
<evidence type="ECO:0000256" key="1">
    <source>
        <dbReference type="SAM" id="Phobius"/>
    </source>
</evidence>
<accession>I4MB38</accession>
<dbReference type="Pfam" id="PF12773">
    <property type="entry name" value="DZR"/>
    <property type="match status" value="1"/>
</dbReference>
<evidence type="ECO:0000313" key="4">
    <source>
        <dbReference type="Proteomes" id="UP000033074"/>
    </source>
</evidence>